<gene>
    <name evidence="1" type="ORF">RhiirC2_41190</name>
    <name evidence="2" type="ORF">RhiirC2_413528</name>
</gene>
<sequence>MFVCNKFGTMSYDKYTLSITSRNKIQELKKHLEDGNINTSTDSFKSNFNSKDHVSIIDNWILSYGSNEQTRQQIAGLKSQSFGNLRKIFTETINDGKKLTIFILKFTGKNTRSEYPSRSEQRTYYESCVNVELTSSIDDSKRLINSYFMDLSVLVLSGGSDSYTLSIE</sequence>
<evidence type="ECO:0000313" key="3">
    <source>
        <dbReference type="Proteomes" id="UP000233469"/>
    </source>
</evidence>
<reference evidence="2 3" key="2">
    <citation type="submission" date="2017-10" db="EMBL/GenBank/DDBJ databases">
        <title>Extensive intraspecific genome diversity in a model arbuscular mycorrhizal fungus.</title>
        <authorList>
            <person name="Chen E.C.H."/>
            <person name="Morin E."/>
            <person name="Baudet D."/>
            <person name="Noel J."/>
            <person name="Ndikumana S."/>
            <person name="Charron P."/>
            <person name="St-Onge C."/>
            <person name="Giorgi J."/>
            <person name="Grigoriev I.V."/>
            <person name="Roux C."/>
            <person name="Martin F.M."/>
            <person name="Corradi N."/>
        </authorList>
    </citation>
    <scope>NUCLEOTIDE SEQUENCE [LARGE SCALE GENOMIC DNA]</scope>
    <source>
        <strain evidence="2 3">C2</strain>
    </source>
</reference>
<dbReference type="Proteomes" id="UP000233469">
    <property type="component" value="Unassembled WGS sequence"/>
</dbReference>
<organism evidence="2 3">
    <name type="scientific">Rhizophagus irregularis</name>
    <dbReference type="NCBI Taxonomy" id="588596"/>
    <lineage>
        <taxon>Eukaryota</taxon>
        <taxon>Fungi</taxon>
        <taxon>Fungi incertae sedis</taxon>
        <taxon>Mucoromycota</taxon>
        <taxon>Glomeromycotina</taxon>
        <taxon>Glomeromycetes</taxon>
        <taxon>Glomerales</taxon>
        <taxon>Glomeraceae</taxon>
        <taxon>Rhizophagus</taxon>
    </lineage>
</organism>
<dbReference type="AlphaFoldDB" id="A0A2N1NCS3"/>
<protein>
    <submittedName>
        <fullName evidence="2">Uncharacterized protein</fullName>
    </submittedName>
</protein>
<evidence type="ECO:0000313" key="2">
    <source>
        <dbReference type="EMBL" id="PKK71692.1"/>
    </source>
</evidence>
<dbReference type="VEuPathDB" id="FungiDB:FUN_021532"/>
<evidence type="ECO:0000313" key="1">
    <source>
        <dbReference type="EMBL" id="PKK66214.1"/>
    </source>
</evidence>
<reference evidence="2 3" key="1">
    <citation type="submission" date="2016-04" db="EMBL/GenBank/DDBJ databases">
        <title>Genome analyses suggest a sexual origin of heterokaryosis in a supposedly ancient asexual fungus.</title>
        <authorList>
            <person name="Ropars J."/>
            <person name="Sedzielewska K."/>
            <person name="Noel J."/>
            <person name="Charron P."/>
            <person name="Farinelli L."/>
            <person name="Marton T."/>
            <person name="Kruger M."/>
            <person name="Pelin A."/>
            <person name="Brachmann A."/>
            <person name="Corradi N."/>
        </authorList>
    </citation>
    <scope>NUCLEOTIDE SEQUENCE [LARGE SCALE GENOMIC DNA]</scope>
    <source>
        <strain evidence="2 3">C2</strain>
    </source>
</reference>
<dbReference type="EMBL" id="LLXL01000496">
    <property type="protein sequence ID" value="PKK71692.1"/>
    <property type="molecule type" value="Genomic_DNA"/>
</dbReference>
<dbReference type="EMBL" id="LLXL01001126">
    <property type="protein sequence ID" value="PKK66214.1"/>
    <property type="molecule type" value="Genomic_DNA"/>
</dbReference>
<dbReference type="VEuPathDB" id="FungiDB:RhiirA1_541274"/>
<proteinExistence type="predicted"/>
<comment type="caution">
    <text evidence="2">The sequence shown here is derived from an EMBL/GenBank/DDBJ whole genome shotgun (WGS) entry which is preliminary data.</text>
</comment>
<accession>A0A2N1NCS3</accession>
<name>A0A2N1NCS3_9GLOM</name>
<dbReference type="VEuPathDB" id="FungiDB:RhiirFUN_003362"/>